<protein>
    <recommendedName>
        <fullName evidence="2">RING-type E3 ubiquitin transferase</fullName>
        <ecNumber evidence="2">2.3.2.27</ecNumber>
    </recommendedName>
</protein>
<organism evidence="11 12">
    <name type="scientific">Cocos nucifera</name>
    <name type="common">Coconut palm</name>
    <dbReference type="NCBI Taxonomy" id="13894"/>
    <lineage>
        <taxon>Eukaryota</taxon>
        <taxon>Viridiplantae</taxon>
        <taxon>Streptophyta</taxon>
        <taxon>Embryophyta</taxon>
        <taxon>Tracheophyta</taxon>
        <taxon>Spermatophyta</taxon>
        <taxon>Magnoliopsida</taxon>
        <taxon>Liliopsida</taxon>
        <taxon>Arecaceae</taxon>
        <taxon>Arecoideae</taxon>
        <taxon>Cocoseae</taxon>
        <taxon>Attaleinae</taxon>
        <taxon>Cocos</taxon>
    </lineage>
</organism>
<evidence type="ECO:0000256" key="7">
    <source>
        <dbReference type="ARBA" id="ARBA00022833"/>
    </source>
</evidence>
<evidence type="ECO:0000256" key="9">
    <source>
        <dbReference type="SAM" id="MobiDB-lite"/>
    </source>
</evidence>
<keyword evidence="12" id="KW-1185">Reference proteome</keyword>
<evidence type="ECO:0000256" key="2">
    <source>
        <dbReference type="ARBA" id="ARBA00012483"/>
    </source>
</evidence>
<evidence type="ECO:0000256" key="3">
    <source>
        <dbReference type="ARBA" id="ARBA00022679"/>
    </source>
</evidence>
<dbReference type="EC" id="2.3.2.27" evidence="2"/>
<sequence>MGSVFCCLRADDYEENENPNTPVCSSCFPQQIINVYVGLFQREQVRVSPSSEQGAAPLASPSLIEENSIVDTYHPPPRPLPFDDPRCSQLQHRHALGSRCNKGSAHFHEVSQPLRRNNDTDKESTGTTKLWGRSDYEGGSKICCPESSLDQLSTEVASEVTYVYSSSEDEDVCPTCLEEYTSENPRIILQCTHHFHLSCIYEWMERSEACPVCGKVMIFNETT</sequence>
<reference evidence="11" key="2">
    <citation type="submission" date="2019-07" db="EMBL/GenBank/DDBJ databases">
        <authorList>
            <person name="Yang Y."/>
            <person name="Bocs S."/>
            <person name="Baudouin L."/>
        </authorList>
    </citation>
    <scope>NUCLEOTIDE SEQUENCE</scope>
    <source>
        <tissue evidence="11">Spear leaf of Hainan Tall coconut</tissue>
    </source>
</reference>
<evidence type="ECO:0000256" key="1">
    <source>
        <dbReference type="ARBA" id="ARBA00000900"/>
    </source>
</evidence>
<evidence type="ECO:0000256" key="8">
    <source>
        <dbReference type="PROSITE-ProRule" id="PRU00175"/>
    </source>
</evidence>
<dbReference type="InterPro" id="IPR013083">
    <property type="entry name" value="Znf_RING/FYVE/PHD"/>
</dbReference>
<dbReference type="EMBL" id="CM017885">
    <property type="protein sequence ID" value="KAG1368671.1"/>
    <property type="molecule type" value="Genomic_DNA"/>
</dbReference>
<name>A0A8K0IVW6_COCNU</name>
<feature type="region of interest" description="Disordered" evidence="9">
    <location>
        <begin position="107"/>
        <end position="132"/>
    </location>
</feature>
<keyword evidence="6" id="KW-0833">Ubl conjugation pathway</keyword>
<dbReference type="PANTHER" id="PTHR46463:SF93">
    <property type="entry name" value="OS11G0629300 PROTEIN"/>
    <property type="match status" value="1"/>
</dbReference>
<comment type="caution">
    <text evidence="11">The sequence shown here is derived from an EMBL/GenBank/DDBJ whole genome shotgun (WGS) entry which is preliminary data.</text>
</comment>
<gene>
    <name evidence="11" type="ORF">COCNU_14G011390</name>
</gene>
<reference evidence="11" key="1">
    <citation type="journal article" date="2017" name="Gigascience">
        <title>The genome draft of coconut (Cocos nucifera).</title>
        <authorList>
            <person name="Xiao Y."/>
            <person name="Xu P."/>
            <person name="Fan H."/>
            <person name="Baudouin L."/>
            <person name="Xia W."/>
            <person name="Bocs S."/>
            <person name="Xu J."/>
            <person name="Li Q."/>
            <person name="Guo A."/>
            <person name="Zhou L."/>
            <person name="Li J."/>
            <person name="Wu Y."/>
            <person name="Ma Z."/>
            <person name="Armero A."/>
            <person name="Issali A.E."/>
            <person name="Liu N."/>
            <person name="Peng M."/>
            <person name="Yang Y."/>
        </authorList>
    </citation>
    <scope>NUCLEOTIDE SEQUENCE</scope>
    <source>
        <tissue evidence="11">Spear leaf of Hainan Tall coconut</tissue>
    </source>
</reference>
<dbReference type="FunFam" id="3.30.40.10:FF:000588">
    <property type="entry name" value="RING/U-box superfamily protein"/>
    <property type="match status" value="1"/>
</dbReference>
<keyword evidence="3" id="KW-0808">Transferase</keyword>
<dbReference type="Pfam" id="PF13639">
    <property type="entry name" value="zf-RING_2"/>
    <property type="match status" value="1"/>
</dbReference>
<accession>A0A8K0IVW6</accession>
<dbReference type="OrthoDB" id="8062037at2759"/>
<keyword evidence="4" id="KW-0479">Metal-binding</keyword>
<keyword evidence="7" id="KW-0862">Zinc</keyword>
<dbReference type="CDD" id="cd23116">
    <property type="entry name" value="RING-H2_AIRP1-like"/>
    <property type="match status" value="1"/>
</dbReference>
<dbReference type="InterPro" id="IPR001841">
    <property type="entry name" value="Znf_RING"/>
</dbReference>
<evidence type="ECO:0000256" key="4">
    <source>
        <dbReference type="ARBA" id="ARBA00022723"/>
    </source>
</evidence>
<evidence type="ECO:0000313" key="11">
    <source>
        <dbReference type="EMBL" id="KAG1368671.1"/>
    </source>
</evidence>
<dbReference type="SMART" id="SM00184">
    <property type="entry name" value="RING"/>
    <property type="match status" value="1"/>
</dbReference>
<dbReference type="AlphaFoldDB" id="A0A8K0IVW6"/>
<comment type="catalytic activity">
    <reaction evidence="1">
        <text>S-ubiquitinyl-[E2 ubiquitin-conjugating enzyme]-L-cysteine + [acceptor protein]-L-lysine = [E2 ubiquitin-conjugating enzyme]-L-cysteine + N(6)-ubiquitinyl-[acceptor protein]-L-lysine.</text>
        <dbReference type="EC" id="2.3.2.27"/>
    </reaction>
</comment>
<dbReference type="PANTHER" id="PTHR46463">
    <property type="entry name" value="ZINC FINGER, RING/FYVE/PHD-TYPE"/>
    <property type="match status" value="1"/>
</dbReference>
<evidence type="ECO:0000259" key="10">
    <source>
        <dbReference type="PROSITE" id="PS50089"/>
    </source>
</evidence>
<dbReference type="Gene3D" id="3.30.40.10">
    <property type="entry name" value="Zinc/RING finger domain, C3HC4 (zinc finger)"/>
    <property type="match status" value="1"/>
</dbReference>
<keyword evidence="5 8" id="KW-0863">Zinc-finger</keyword>
<feature type="domain" description="RING-type" evidence="10">
    <location>
        <begin position="173"/>
        <end position="213"/>
    </location>
</feature>
<dbReference type="GO" id="GO:0061630">
    <property type="term" value="F:ubiquitin protein ligase activity"/>
    <property type="evidence" value="ECO:0007669"/>
    <property type="project" value="UniProtKB-EC"/>
</dbReference>
<dbReference type="PROSITE" id="PS50089">
    <property type="entry name" value="ZF_RING_2"/>
    <property type="match status" value="1"/>
</dbReference>
<evidence type="ECO:0000256" key="5">
    <source>
        <dbReference type="ARBA" id="ARBA00022771"/>
    </source>
</evidence>
<dbReference type="SUPFAM" id="SSF57850">
    <property type="entry name" value="RING/U-box"/>
    <property type="match status" value="1"/>
</dbReference>
<evidence type="ECO:0000256" key="6">
    <source>
        <dbReference type="ARBA" id="ARBA00022786"/>
    </source>
</evidence>
<dbReference type="GO" id="GO:0008270">
    <property type="term" value="F:zinc ion binding"/>
    <property type="evidence" value="ECO:0007669"/>
    <property type="project" value="UniProtKB-KW"/>
</dbReference>
<dbReference type="Proteomes" id="UP000797356">
    <property type="component" value="Chromosome 14"/>
</dbReference>
<evidence type="ECO:0000313" key="12">
    <source>
        <dbReference type="Proteomes" id="UP000797356"/>
    </source>
</evidence>
<proteinExistence type="predicted"/>